<comment type="caution">
    <text evidence="2">The sequence shown here is derived from an EMBL/GenBank/DDBJ whole genome shotgun (WGS) entry which is preliminary data.</text>
</comment>
<dbReference type="AlphaFoldDB" id="A0A218W7Y6"/>
<proteinExistence type="predicted"/>
<evidence type="ECO:0000256" key="1">
    <source>
        <dbReference type="SAM" id="MobiDB-lite"/>
    </source>
</evidence>
<feature type="region of interest" description="Disordered" evidence="1">
    <location>
        <begin position="58"/>
        <end position="90"/>
    </location>
</feature>
<sequence length="137" mass="15716">MRAGPSDWHRPDWKENGPRGGVGDSNGSDDFSEPAGWLWAPCEFPKVIVRSSYSPETWFDSQETRKPMRMKKKPRERRRNPSGSDGLIRSRMTLDGSLYTRKMIAGVASHSVVESRERRELEDGENSWKFGRSLSEK</sequence>
<reference evidence="3" key="1">
    <citation type="journal article" date="2017" name="Plant J.">
        <title>The pomegranate (Punica granatum L.) genome and the genomics of punicalagin biosynthesis.</title>
        <authorList>
            <person name="Qin G."/>
            <person name="Xu C."/>
            <person name="Ming R."/>
            <person name="Tang H."/>
            <person name="Guyot R."/>
            <person name="Kramer E.M."/>
            <person name="Hu Y."/>
            <person name="Yi X."/>
            <person name="Qi Y."/>
            <person name="Xu X."/>
            <person name="Gao Z."/>
            <person name="Pan H."/>
            <person name="Jian J."/>
            <person name="Tian Y."/>
            <person name="Yue Z."/>
            <person name="Xu Y."/>
        </authorList>
    </citation>
    <scope>NUCLEOTIDE SEQUENCE [LARGE SCALE GENOMIC DNA]</scope>
    <source>
        <strain evidence="3">cv. Dabenzi</strain>
    </source>
</reference>
<name>A0A218W7Y6_PUNGR</name>
<feature type="compositionally biased region" description="Basic and acidic residues" evidence="1">
    <location>
        <begin position="7"/>
        <end position="17"/>
    </location>
</feature>
<evidence type="ECO:0000313" key="3">
    <source>
        <dbReference type="Proteomes" id="UP000197138"/>
    </source>
</evidence>
<dbReference type="EMBL" id="MTKT01004950">
    <property type="protein sequence ID" value="OWM68599.1"/>
    <property type="molecule type" value="Genomic_DNA"/>
</dbReference>
<organism evidence="2 3">
    <name type="scientific">Punica granatum</name>
    <name type="common">Pomegranate</name>
    <dbReference type="NCBI Taxonomy" id="22663"/>
    <lineage>
        <taxon>Eukaryota</taxon>
        <taxon>Viridiplantae</taxon>
        <taxon>Streptophyta</taxon>
        <taxon>Embryophyta</taxon>
        <taxon>Tracheophyta</taxon>
        <taxon>Spermatophyta</taxon>
        <taxon>Magnoliopsida</taxon>
        <taxon>eudicotyledons</taxon>
        <taxon>Gunneridae</taxon>
        <taxon>Pentapetalae</taxon>
        <taxon>rosids</taxon>
        <taxon>malvids</taxon>
        <taxon>Myrtales</taxon>
        <taxon>Lythraceae</taxon>
        <taxon>Punica</taxon>
    </lineage>
</organism>
<feature type="region of interest" description="Disordered" evidence="1">
    <location>
        <begin position="1"/>
        <end position="30"/>
    </location>
</feature>
<protein>
    <submittedName>
        <fullName evidence="2">Uncharacterized protein</fullName>
    </submittedName>
</protein>
<evidence type="ECO:0000313" key="2">
    <source>
        <dbReference type="EMBL" id="OWM68599.1"/>
    </source>
</evidence>
<feature type="compositionally biased region" description="Basic residues" evidence="1">
    <location>
        <begin position="67"/>
        <end position="80"/>
    </location>
</feature>
<gene>
    <name evidence="2" type="ORF">CDL15_Pgr023564</name>
</gene>
<dbReference type="Proteomes" id="UP000197138">
    <property type="component" value="Unassembled WGS sequence"/>
</dbReference>
<accession>A0A218W7Y6</accession>
<feature type="region of interest" description="Disordered" evidence="1">
    <location>
        <begin position="109"/>
        <end position="137"/>
    </location>
</feature>